<dbReference type="EMBL" id="PGXC01000040">
    <property type="protein sequence ID" value="PKK88610.1"/>
    <property type="molecule type" value="Genomic_DNA"/>
</dbReference>
<comment type="caution">
    <text evidence="1">The sequence shown here is derived from an EMBL/GenBank/DDBJ whole genome shotgun (WGS) entry which is preliminary data.</text>
</comment>
<organism evidence="1 2">
    <name type="scientific">Candidatus Wallbacteria bacterium HGW-Wallbacteria-1</name>
    <dbReference type="NCBI Taxonomy" id="2013854"/>
    <lineage>
        <taxon>Bacteria</taxon>
        <taxon>Candidatus Walliibacteriota</taxon>
    </lineage>
</organism>
<proteinExistence type="predicted"/>
<name>A0A2N1PJU0_9BACT</name>
<sequence>MLNPDALNRYALDFHDQVLVRHPDWSGYCSNYGPNPSILVLKIPSPVISELCIEITTEGDEIIFVFGPAYVHISCRADLERKGLIIGPYDMQIAAQAITRDFILVTNYTAEFSGILNLKLENWV</sequence>
<reference evidence="1 2" key="1">
    <citation type="journal article" date="2017" name="ISME J.">
        <title>Potential for microbial H2 and metal transformations associated with novel bacteria and archaea in deep terrestrial subsurface sediments.</title>
        <authorList>
            <person name="Hernsdorf A.W."/>
            <person name="Amano Y."/>
            <person name="Miyakawa K."/>
            <person name="Ise K."/>
            <person name="Suzuki Y."/>
            <person name="Anantharaman K."/>
            <person name="Probst A."/>
            <person name="Burstein D."/>
            <person name="Thomas B.C."/>
            <person name="Banfield J.F."/>
        </authorList>
    </citation>
    <scope>NUCLEOTIDE SEQUENCE [LARGE SCALE GENOMIC DNA]</scope>
    <source>
        <strain evidence="1">HGW-Wallbacteria-1</strain>
    </source>
</reference>
<dbReference type="AlphaFoldDB" id="A0A2N1PJU0"/>
<protein>
    <submittedName>
        <fullName evidence="1">Uncharacterized protein</fullName>
    </submittedName>
</protein>
<gene>
    <name evidence="1" type="ORF">CVV64_18125</name>
</gene>
<dbReference type="InterPro" id="IPR029060">
    <property type="entry name" value="PIN-like_dom_sf"/>
</dbReference>
<dbReference type="Gene3D" id="3.40.50.1010">
    <property type="entry name" value="5'-nuclease"/>
    <property type="match status" value="1"/>
</dbReference>
<dbReference type="Proteomes" id="UP000233256">
    <property type="component" value="Unassembled WGS sequence"/>
</dbReference>
<evidence type="ECO:0000313" key="1">
    <source>
        <dbReference type="EMBL" id="PKK88610.1"/>
    </source>
</evidence>
<evidence type="ECO:0000313" key="2">
    <source>
        <dbReference type="Proteomes" id="UP000233256"/>
    </source>
</evidence>
<accession>A0A2N1PJU0</accession>
<dbReference type="SUPFAM" id="SSF88723">
    <property type="entry name" value="PIN domain-like"/>
    <property type="match status" value="1"/>
</dbReference>